<dbReference type="FunFam" id="1.10.10.60:FF:000141">
    <property type="entry name" value="TetR family transcriptional regulator"/>
    <property type="match status" value="1"/>
</dbReference>
<protein>
    <submittedName>
        <fullName evidence="6">TetR family transcriptional regulator</fullName>
    </submittedName>
</protein>
<dbReference type="Gene3D" id="1.10.10.60">
    <property type="entry name" value="Homeodomain-like"/>
    <property type="match status" value="1"/>
</dbReference>
<dbReference type="EMBL" id="SDPM01000004">
    <property type="protein sequence ID" value="RXZ86544.1"/>
    <property type="molecule type" value="Genomic_DNA"/>
</dbReference>
<evidence type="ECO:0000313" key="7">
    <source>
        <dbReference type="Proteomes" id="UP000292686"/>
    </source>
</evidence>
<dbReference type="PANTHER" id="PTHR30055:SF234">
    <property type="entry name" value="HTH-TYPE TRANSCRIPTIONAL REGULATOR BETI"/>
    <property type="match status" value="1"/>
</dbReference>
<dbReference type="SUPFAM" id="SSF46689">
    <property type="entry name" value="Homeodomain-like"/>
    <property type="match status" value="1"/>
</dbReference>
<dbReference type="GO" id="GO:0003700">
    <property type="term" value="F:DNA-binding transcription factor activity"/>
    <property type="evidence" value="ECO:0007669"/>
    <property type="project" value="TreeGrafter"/>
</dbReference>
<dbReference type="OrthoDB" id="956698at2"/>
<dbReference type="InterPro" id="IPR009057">
    <property type="entry name" value="Homeodomain-like_sf"/>
</dbReference>
<evidence type="ECO:0000313" key="6">
    <source>
        <dbReference type="EMBL" id="RXZ86544.1"/>
    </source>
</evidence>
<dbReference type="InterPro" id="IPR041347">
    <property type="entry name" value="MftR_C"/>
</dbReference>
<evidence type="ECO:0000256" key="4">
    <source>
        <dbReference type="PROSITE-ProRule" id="PRU00335"/>
    </source>
</evidence>
<name>A0A4Q2M3I0_9MICO</name>
<feature type="domain" description="HTH tetR-type" evidence="5">
    <location>
        <begin position="37"/>
        <end position="97"/>
    </location>
</feature>
<reference evidence="6 7" key="1">
    <citation type="submission" date="2019-01" db="EMBL/GenBank/DDBJ databases">
        <title>Agromyces.</title>
        <authorList>
            <person name="Li J."/>
        </authorList>
    </citation>
    <scope>NUCLEOTIDE SEQUENCE [LARGE SCALE GENOMIC DNA]</scope>
    <source>
        <strain evidence="6 7">DSM 23870</strain>
    </source>
</reference>
<sequence>MGILFDKGAVTPPYSNPGRSTVIPMTTTRAARGRPRAVSRAMLEDAATELFLEQGYAKTSVEQIAQRAGVSRNTFFNYFSGKADVFWVGIDGADRTLRRTLAEIDDSWAPLEGVTRAVLAVAADFGPSSVPWVLTHATIIGSIDDLRSTAADRVAAVSELIGLHLAGRTGLPTHDIRVRGAANAVTAAIVTALGAWSAAGVSRGALEPFVATALAPAVRGFDEELAHAASVQ</sequence>
<keyword evidence="1" id="KW-0805">Transcription regulation</keyword>
<dbReference type="PROSITE" id="PS50977">
    <property type="entry name" value="HTH_TETR_2"/>
    <property type="match status" value="1"/>
</dbReference>
<accession>A0A4Q2M3I0</accession>
<dbReference type="AlphaFoldDB" id="A0A4Q2M3I0"/>
<keyword evidence="7" id="KW-1185">Reference proteome</keyword>
<evidence type="ECO:0000256" key="3">
    <source>
        <dbReference type="ARBA" id="ARBA00023163"/>
    </source>
</evidence>
<evidence type="ECO:0000259" key="5">
    <source>
        <dbReference type="PROSITE" id="PS50977"/>
    </source>
</evidence>
<keyword evidence="2 4" id="KW-0238">DNA-binding</keyword>
<comment type="caution">
    <text evidence="6">The sequence shown here is derived from an EMBL/GenBank/DDBJ whole genome shotgun (WGS) entry which is preliminary data.</text>
</comment>
<dbReference type="InterPro" id="IPR001647">
    <property type="entry name" value="HTH_TetR"/>
</dbReference>
<dbReference type="PANTHER" id="PTHR30055">
    <property type="entry name" value="HTH-TYPE TRANSCRIPTIONAL REGULATOR RUTR"/>
    <property type="match status" value="1"/>
</dbReference>
<dbReference type="PRINTS" id="PR00455">
    <property type="entry name" value="HTHTETR"/>
</dbReference>
<dbReference type="Pfam" id="PF17754">
    <property type="entry name" value="TetR_C_14"/>
    <property type="match status" value="1"/>
</dbReference>
<gene>
    <name evidence="6" type="ORF">ESP50_09090</name>
</gene>
<feature type="DNA-binding region" description="H-T-H motif" evidence="4">
    <location>
        <begin position="60"/>
        <end position="79"/>
    </location>
</feature>
<evidence type="ECO:0000256" key="1">
    <source>
        <dbReference type="ARBA" id="ARBA00023015"/>
    </source>
</evidence>
<organism evidence="6 7">
    <name type="scientific">Agromyces atrinae</name>
    <dbReference type="NCBI Taxonomy" id="592376"/>
    <lineage>
        <taxon>Bacteria</taxon>
        <taxon>Bacillati</taxon>
        <taxon>Actinomycetota</taxon>
        <taxon>Actinomycetes</taxon>
        <taxon>Micrococcales</taxon>
        <taxon>Microbacteriaceae</taxon>
        <taxon>Agromyces</taxon>
    </lineage>
</organism>
<evidence type="ECO:0000256" key="2">
    <source>
        <dbReference type="ARBA" id="ARBA00023125"/>
    </source>
</evidence>
<dbReference type="Gene3D" id="1.10.357.10">
    <property type="entry name" value="Tetracycline Repressor, domain 2"/>
    <property type="match status" value="1"/>
</dbReference>
<dbReference type="Pfam" id="PF00440">
    <property type="entry name" value="TetR_N"/>
    <property type="match status" value="1"/>
</dbReference>
<proteinExistence type="predicted"/>
<keyword evidence="3" id="KW-0804">Transcription</keyword>
<dbReference type="InterPro" id="IPR050109">
    <property type="entry name" value="HTH-type_TetR-like_transc_reg"/>
</dbReference>
<dbReference type="Proteomes" id="UP000292686">
    <property type="component" value="Unassembled WGS sequence"/>
</dbReference>
<dbReference type="GO" id="GO:0045892">
    <property type="term" value="P:negative regulation of DNA-templated transcription"/>
    <property type="evidence" value="ECO:0007669"/>
    <property type="project" value="UniProtKB-ARBA"/>
</dbReference>
<dbReference type="GO" id="GO:0000976">
    <property type="term" value="F:transcription cis-regulatory region binding"/>
    <property type="evidence" value="ECO:0007669"/>
    <property type="project" value="TreeGrafter"/>
</dbReference>